<feature type="non-terminal residue" evidence="1">
    <location>
        <position position="47"/>
    </location>
</feature>
<sequence length="47" mass="5255">MFVFFAGTLVNQDTLNFRDQLNINVVGTVRGIAQDASKYLEYAIDSV</sequence>
<protein>
    <submittedName>
        <fullName evidence="1">Uncharacterized protein</fullName>
    </submittedName>
</protein>
<accession>A0A382AJM1</accession>
<proteinExistence type="predicted"/>
<dbReference type="AlphaFoldDB" id="A0A382AJM1"/>
<name>A0A382AJM1_9ZZZZ</name>
<evidence type="ECO:0000313" key="1">
    <source>
        <dbReference type="EMBL" id="SVB01579.1"/>
    </source>
</evidence>
<dbReference type="EMBL" id="UINC01025638">
    <property type="protein sequence ID" value="SVB01579.1"/>
    <property type="molecule type" value="Genomic_DNA"/>
</dbReference>
<gene>
    <name evidence="1" type="ORF">METZ01_LOCUS154433</name>
</gene>
<organism evidence="1">
    <name type="scientific">marine metagenome</name>
    <dbReference type="NCBI Taxonomy" id="408172"/>
    <lineage>
        <taxon>unclassified sequences</taxon>
        <taxon>metagenomes</taxon>
        <taxon>ecological metagenomes</taxon>
    </lineage>
</organism>
<reference evidence="1" key="1">
    <citation type="submission" date="2018-05" db="EMBL/GenBank/DDBJ databases">
        <authorList>
            <person name="Lanie J.A."/>
            <person name="Ng W.-L."/>
            <person name="Kazmierczak K.M."/>
            <person name="Andrzejewski T.M."/>
            <person name="Davidsen T.M."/>
            <person name="Wayne K.J."/>
            <person name="Tettelin H."/>
            <person name="Glass J.I."/>
            <person name="Rusch D."/>
            <person name="Podicherti R."/>
            <person name="Tsui H.-C.T."/>
            <person name="Winkler M.E."/>
        </authorList>
    </citation>
    <scope>NUCLEOTIDE SEQUENCE</scope>
</reference>